<proteinExistence type="predicted"/>
<reference evidence="2" key="2">
    <citation type="journal article" date="2021" name="PeerJ">
        <title>Extensive microbial diversity within the chicken gut microbiome revealed by metagenomics and culture.</title>
        <authorList>
            <person name="Gilroy R."/>
            <person name="Ravi A."/>
            <person name="Getino M."/>
            <person name="Pursley I."/>
            <person name="Horton D.L."/>
            <person name="Alikhan N.F."/>
            <person name="Baker D."/>
            <person name="Gharbi K."/>
            <person name="Hall N."/>
            <person name="Watson M."/>
            <person name="Adriaenssens E.M."/>
            <person name="Foster-Nyarko E."/>
            <person name="Jarju S."/>
            <person name="Secka A."/>
            <person name="Antonio M."/>
            <person name="Oren A."/>
            <person name="Chaudhuri R.R."/>
            <person name="La Ragione R."/>
            <person name="Hildebrand F."/>
            <person name="Pallen M.J."/>
        </authorList>
    </citation>
    <scope>NUCLEOTIDE SEQUENCE</scope>
    <source>
        <strain evidence="2">35461</strain>
    </source>
</reference>
<accession>A0A9D1NMW0</accession>
<sequence>MKKMIYGAAAALTLLATGCTGSFQLVQGVHRWHTNFESRWTNEVCYLVACIIPIYAAAYIVDTVFLNSVEFWIGENPIEVKTADATLTRTGADTALVKANATGETYTLRRLGDNAYTVTDAQGNVLQCAVDGDLLTMTAEDGTVRTAIL</sequence>
<dbReference type="EMBL" id="DVOR01000177">
    <property type="protein sequence ID" value="HIV09557.1"/>
    <property type="molecule type" value="Genomic_DNA"/>
</dbReference>
<keyword evidence="1" id="KW-1133">Transmembrane helix</keyword>
<feature type="transmembrane region" description="Helical" evidence="1">
    <location>
        <begin position="44"/>
        <end position="66"/>
    </location>
</feature>
<dbReference type="Pfam" id="PF11810">
    <property type="entry name" value="DUF3332"/>
    <property type="match status" value="1"/>
</dbReference>
<dbReference type="PROSITE" id="PS51257">
    <property type="entry name" value="PROKAR_LIPOPROTEIN"/>
    <property type="match status" value="1"/>
</dbReference>
<dbReference type="Proteomes" id="UP000886845">
    <property type="component" value="Unassembled WGS sequence"/>
</dbReference>
<dbReference type="InterPro" id="IPR021768">
    <property type="entry name" value="DUF3332"/>
</dbReference>
<organism evidence="2 3">
    <name type="scientific">Candidatus Spyradenecus faecavium</name>
    <dbReference type="NCBI Taxonomy" id="2840947"/>
    <lineage>
        <taxon>Bacteria</taxon>
        <taxon>Pseudomonadati</taxon>
        <taxon>Lentisphaerota</taxon>
        <taxon>Lentisphaeria</taxon>
        <taxon>Lentisphaerales</taxon>
        <taxon>Lentisphaeraceae</taxon>
        <taxon>Lentisphaeraceae incertae sedis</taxon>
        <taxon>Candidatus Spyradenecus</taxon>
    </lineage>
</organism>
<protein>
    <submittedName>
        <fullName evidence="2">DUF3332 family protein</fullName>
    </submittedName>
</protein>
<comment type="caution">
    <text evidence="2">The sequence shown here is derived from an EMBL/GenBank/DDBJ whole genome shotgun (WGS) entry which is preliminary data.</text>
</comment>
<dbReference type="AlphaFoldDB" id="A0A9D1NMW0"/>
<name>A0A9D1NMW0_9BACT</name>
<keyword evidence="1" id="KW-0472">Membrane</keyword>
<keyword evidence="1" id="KW-0812">Transmembrane</keyword>
<gene>
    <name evidence="2" type="ORF">IAC79_05550</name>
</gene>
<evidence type="ECO:0000313" key="3">
    <source>
        <dbReference type="Proteomes" id="UP000886845"/>
    </source>
</evidence>
<evidence type="ECO:0000313" key="2">
    <source>
        <dbReference type="EMBL" id="HIV09557.1"/>
    </source>
</evidence>
<evidence type="ECO:0000256" key="1">
    <source>
        <dbReference type="SAM" id="Phobius"/>
    </source>
</evidence>
<reference evidence="2" key="1">
    <citation type="submission" date="2020-10" db="EMBL/GenBank/DDBJ databases">
        <authorList>
            <person name="Gilroy R."/>
        </authorList>
    </citation>
    <scope>NUCLEOTIDE SEQUENCE</scope>
    <source>
        <strain evidence="2">35461</strain>
    </source>
</reference>